<dbReference type="GO" id="GO:0005737">
    <property type="term" value="C:cytoplasm"/>
    <property type="evidence" value="ECO:0007669"/>
    <property type="project" value="UniProtKB-SubCell"/>
</dbReference>
<keyword evidence="11" id="KW-1185">Reference proteome</keyword>
<accession>A0A814HD77</accession>
<dbReference type="Proteomes" id="UP000682733">
    <property type="component" value="Unassembled WGS sequence"/>
</dbReference>
<feature type="coiled-coil region" evidence="6">
    <location>
        <begin position="171"/>
        <end position="350"/>
    </location>
</feature>
<dbReference type="GO" id="GO:0051231">
    <property type="term" value="P:spindle elongation"/>
    <property type="evidence" value="ECO:0007669"/>
    <property type="project" value="TreeGrafter"/>
</dbReference>
<keyword evidence="3" id="KW-0547">Nucleotide-binding</keyword>
<evidence type="ECO:0000313" key="7">
    <source>
        <dbReference type="EMBL" id="CAF1008204.1"/>
    </source>
</evidence>
<dbReference type="Proteomes" id="UP000681722">
    <property type="component" value="Unassembled WGS sequence"/>
</dbReference>
<dbReference type="GO" id="GO:0007018">
    <property type="term" value="P:microtubule-based movement"/>
    <property type="evidence" value="ECO:0007669"/>
    <property type="project" value="InterPro"/>
</dbReference>
<sequence>EDELNRMRTALDESNHYREQQQEIVAQLEMKLTNESKNQQSRRTVDVLNVDGGNVTFPDRTKSAPHFGGVYRKDTSLIQPRTIHSSPAAFDMEYVVERFHGRSIALAHSQEEFEELDLRDDKQQKEDKKFVRRGTYRVRKSRNTPSVLDYDFQGDALQSLTQASITKQKLIEESNRKVKEGESKIQDLSINIQLKEQLIKSVYASNKDVKDTNEQYEQHIKMLEKEVERANQEYNDLQKTMQQIAVKGTTEKSKLESEYRKKCDMAKERLESLKKKEKHYRELMIKLNGNSEKRIADLQSALFRMKQQHETAQKRVKEEIDLKNKVEQELIREQQRIQELTIQNEQQQKILKLKTEGLVAAQRRLRSAQGAGNGSDQQQSPTLNFDQEMEKLVFERKELNTLKEELEKREELIRKKETLINEQIELEKKKMRTSQVLNKSLKTMNEKLDNVDKQIHQSVNLRDKEKQSSHLLMKEQLLKQKHLFNERLENNNILTPNEERRLIEINEAIEAVDLAVEYQNNIISRKEKEIQQSIRASQGLESPLFKINHLSESESKELCRQLFEKVIDLKDNDQKSQREFDEMKSQLDEQTQIILELKSRINQETIEYDRKLTCIQQINEEEKHLLLKQLNDTSIQIKELEKDLYFYKHKTRELRKSMATLTNSATTIQDSLNTSFRQQINQNVAP</sequence>
<evidence type="ECO:0000256" key="4">
    <source>
        <dbReference type="ARBA" id="ARBA00022840"/>
    </source>
</evidence>
<dbReference type="GO" id="GO:0005524">
    <property type="term" value="F:ATP binding"/>
    <property type="evidence" value="ECO:0007669"/>
    <property type="project" value="UniProtKB-KW"/>
</dbReference>
<protein>
    <submittedName>
        <fullName evidence="7">Uncharacterized protein</fullName>
    </submittedName>
</protein>
<dbReference type="GO" id="GO:0005875">
    <property type="term" value="C:microtubule associated complex"/>
    <property type="evidence" value="ECO:0007669"/>
    <property type="project" value="TreeGrafter"/>
</dbReference>
<evidence type="ECO:0000313" key="8">
    <source>
        <dbReference type="EMBL" id="CAF1382130.1"/>
    </source>
</evidence>
<proteinExistence type="predicted"/>
<dbReference type="Proteomes" id="UP000677228">
    <property type="component" value="Unassembled WGS sequence"/>
</dbReference>
<dbReference type="Proteomes" id="UP000663829">
    <property type="component" value="Unassembled WGS sequence"/>
</dbReference>
<keyword evidence="4" id="KW-0067">ATP-binding</keyword>
<organism evidence="7 11">
    <name type="scientific">Didymodactylos carnosus</name>
    <dbReference type="NCBI Taxonomy" id="1234261"/>
    <lineage>
        <taxon>Eukaryota</taxon>
        <taxon>Metazoa</taxon>
        <taxon>Spiralia</taxon>
        <taxon>Gnathifera</taxon>
        <taxon>Rotifera</taxon>
        <taxon>Eurotatoria</taxon>
        <taxon>Bdelloidea</taxon>
        <taxon>Philodinida</taxon>
        <taxon>Philodinidae</taxon>
        <taxon>Didymodactylos</taxon>
    </lineage>
</organism>
<evidence type="ECO:0000256" key="6">
    <source>
        <dbReference type="SAM" id="Coils"/>
    </source>
</evidence>
<name>A0A814HD77_9BILA</name>
<feature type="coiled-coil region" evidence="6">
    <location>
        <begin position="385"/>
        <end position="454"/>
    </location>
</feature>
<feature type="coiled-coil region" evidence="6">
    <location>
        <begin position="580"/>
        <end position="643"/>
    </location>
</feature>
<evidence type="ECO:0000313" key="11">
    <source>
        <dbReference type="Proteomes" id="UP000663829"/>
    </source>
</evidence>
<comment type="caution">
    <text evidence="7">The sequence shown here is derived from an EMBL/GenBank/DDBJ whole genome shotgun (WGS) entry which is preliminary data.</text>
</comment>
<dbReference type="GO" id="GO:0003777">
    <property type="term" value="F:microtubule motor activity"/>
    <property type="evidence" value="ECO:0007669"/>
    <property type="project" value="InterPro"/>
</dbReference>
<dbReference type="OrthoDB" id="3176171at2759"/>
<dbReference type="Pfam" id="PF25764">
    <property type="entry name" value="KIF21A_4th"/>
    <property type="match status" value="1"/>
</dbReference>
<reference evidence="7" key="1">
    <citation type="submission" date="2021-02" db="EMBL/GenBank/DDBJ databases">
        <authorList>
            <person name="Nowell W R."/>
        </authorList>
    </citation>
    <scope>NUCLEOTIDE SEQUENCE</scope>
</reference>
<evidence type="ECO:0000256" key="5">
    <source>
        <dbReference type="ARBA" id="ARBA00023054"/>
    </source>
</evidence>
<evidence type="ECO:0000313" key="10">
    <source>
        <dbReference type="EMBL" id="CAF4190554.1"/>
    </source>
</evidence>
<evidence type="ECO:0000256" key="2">
    <source>
        <dbReference type="ARBA" id="ARBA00022490"/>
    </source>
</evidence>
<feature type="non-terminal residue" evidence="7">
    <location>
        <position position="686"/>
    </location>
</feature>
<dbReference type="PANTHER" id="PTHR47969">
    <property type="entry name" value="CHROMOSOME-ASSOCIATED KINESIN KIF4A-RELATED"/>
    <property type="match status" value="1"/>
</dbReference>
<evidence type="ECO:0000256" key="1">
    <source>
        <dbReference type="ARBA" id="ARBA00004496"/>
    </source>
</evidence>
<dbReference type="GO" id="GO:0007052">
    <property type="term" value="P:mitotic spindle organization"/>
    <property type="evidence" value="ECO:0007669"/>
    <property type="project" value="TreeGrafter"/>
</dbReference>
<dbReference type="EMBL" id="CAJNOQ010003352">
    <property type="protein sequence ID" value="CAF1008204.1"/>
    <property type="molecule type" value="Genomic_DNA"/>
</dbReference>
<dbReference type="AlphaFoldDB" id="A0A814HD77"/>
<evidence type="ECO:0000256" key="3">
    <source>
        <dbReference type="ARBA" id="ARBA00022741"/>
    </source>
</evidence>
<keyword evidence="2" id="KW-0963">Cytoplasm</keyword>
<dbReference type="PANTHER" id="PTHR47969:SF15">
    <property type="entry name" value="CHROMOSOME-ASSOCIATED KINESIN KIF4A-RELATED"/>
    <property type="match status" value="1"/>
</dbReference>
<evidence type="ECO:0000313" key="9">
    <source>
        <dbReference type="EMBL" id="CAF3779343.1"/>
    </source>
</evidence>
<keyword evidence="5 6" id="KW-0175">Coiled coil</keyword>
<comment type="subcellular location">
    <subcellularLocation>
        <location evidence="1">Cytoplasm</location>
    </subcellularLocation>
</comment>
<dbReference type="InterPro" id="IPR027640">
    <property type="entry name" value="Kinesin-like_fam"/>
</dbReference>
<dbReference type="EMBL" id="CAJOBA010046518">
    <property type="protein sequence ID" value="CAF4190554.1"/>
    <property type="molecule type" value="Genomic_DNA"/>
</dbReference>
<dbReference type="EMBL" id="CAJNOK010024822">
    <property type="protein sequence ID" value="CAF1382130.1"/>
    <property type="molecule type" value="Genomic_DNA"/>
</dbReference>
<gene>
    <name evidence="7" type="ORF">GPM918_LOCUS14122</name>
    <name evidence="8" type="ORF">OVA965_LOCUS32160</name>
    <name evidence="9" type="ORF">SRO942_LOCUS14122</name>
    <name evidence="10" type="ORF">TMI583_LOCUS33016</name>
</gene>
<dbReference type="EMBL" id="CAJOBC010003352">
    <property type="protein sequence ID" value="CAF3779343.1"/>
    <property type="molecule type" value="Genomic_DNA"/>
</dbReference>